<gene>
    <name evidence="1" type="ORF">XBKB1_4140068</name>
</gene>
<organism evidence="1">
    <name type="scientific">Xenorhabdus bovienii str. kraussei Becker Underwood</name>
    <dbReference type="NCBI Taxonomy" id="1398204"/>
    <lineage>
        <taxon>Bacteria</taxon>
        <taxon>Pseudomonadati</taxon>
        <taxon>Pseudomonadota</taxon>
        <taxon>Gammaproteobacteria</taxon>
        <taxon>Enterobacterales</taxon>
        <taxon>Morganellaceae</taxon>
        <taxon>Xenorhabdus</taxon>
    </lineage>
</organism>
<dbReference type="EMBL" id="CBSZ010000351">
    <property type="protein sequence ID" value="CDH25640.1"/>
    <property type="molecule type" value="Genomic_DNA"/>
</dbReference>
<proteinExistence type="predicted"/>
<reference evidence="1" key="1">
    <citation type="submission" date="2013-07" db="EMBL/GenBank/DDBJ databases">
        <title>Sub-species coevolution in mutualistic symbiosis.</title>
        <authorList>
            <person name="Murfin K."/>
            <person name="Klassen J."/>
            <person name="Lee M."/>
            <person name="Forst S."/>
            <person name="Stock P."/>
            <person name="Goodrich-Blair H."/>
        </authorList>
    </citation>
    <scope>NUCLEOTIDE SEQUENCE [LARGE SCALE GENOMIC DNA]</scope>
    <source>
        <strain evidence="1">Kraussei Becker Underwood</strain>
    </source>
</reference>
<evidence type="ECO:0000313" key="1">
    <source>
        <dbReference type="EMBL" id="CDH25640.1"/>
    </source>
</evidence>
<dbReference type="Proteomes" id="UP000028493">
    <property type="component" value="Unassembled WGS sequence"/>
</dbReference>
<comment type="caution">
    <text evidence="1">The sequence shown here is derived from an EMBL/GenBank/DDBJ whole genome shotgun (WGS) entry which is preliminary data.</text>
</comment>
<protein>
    <submittedName>
        <fullName evidence="1">Uncharacterized protein</fullName>
    </submittedName>
</protein>
<sequence>MTYKQLAETERYQIFSLKEASFSGHVFIPLFLTYNEGKYVRDRDGIS</sequence>
<accession>A0A077PMU5</accession>
<name>A0A077PMU5_XENBV</name>
<dbReference type="HOGENOM" id="CLU_3174893_0_0_6"/>
<dbReference type="RefSeq" id="WP_155272067.1">
    <property type="nucleotide sequence ID" value="NZ_CAWLXS010000397.1"/>
</dbReference>
<dbReference type="AlphaFoldDB" id="A0A077PMU5"/>